<dbReference type="HOGENOM" id="CLU_084247_0_1_1"/>
<accession>M2PAZ1</accession>
<reference evidence="2 3" key="1">
    <citation type="journal article" date="2012" name="Proc. Natl. Acad. Sci. U.S.A.">
        <title>Comparative genomics of Ceriporiopsis subvermispora and Phanerochaete chrysosporium provide insight into selective ligninolysis.</title>
        <authorList>
            <person name="Fernandez-Fueyo E."/>
            <person name="Ruiz-Duenas F.J."/>
            <person name="Ferreira P."/>
            <person name="Floudas D."/>
            <person name="Hibbett D.S."/>
            <person name="Canessa P."/>
            <person name="Larrondo L.F."/>
            <person name="James T.Y."/>
            <person name="Seelenfreund D."/>
            <person name="Lobos S."/>
            <person name="Polanco R."/>
            <person name="Tello M."/>
            <person name="Honda Y."/>
            <person name="Watanabe T."/>
            <person name="Watanabe T."/>
            <person name="Ryu J.S."/>
            <person name="Kubicek C.P."/>
            <person name="Schmoll M."/>
            <person name="Gaskell J."/>
            <person name="Hammel K.E."/>
            <person name="St John F.J."/>
            <person name="Vanden Wymelenberg A."/>
            <person name="Sabat G."/>
            <person name="Splinter BonDurant S."/>
            <person name="Syed K."/>
            <person name="Yadav J.S."/>
            <person name="Doddapaneni H."/>
            <person name="Subramanian V."/>
            <person name="Lavin J.L."/>
            <person name="Oguiza J.A."/>
            <person name="Perez G."/>
            <person name="Pisabarro A.G."/>
            <person name="Ramirez L."/>
            <person name="Santoyo F."/>
            <person name="Master E."/>
            <person name="Coutinho P.M."/>
            <person name="Henrissat B."/>
            <person name="Lombard V."/>
            <person name="Magnuson J.K."/>
            <person name="Kuees U."/>
            <person name="Hori C."/>
            <person name="Igarashi K."/>
            <person name="Samejima M."/>
            <person name="Held B.W."/>
            <person name="Barry K.W."/>
            <person name="LaButti K.M."/>
            <person name="Lapidus A."/>
            <person name="Lindquist E.A."/>
            <person name="Lucas S.M."/>
            <person name="Riley R."/>
            <person name="Salamov A.A."/>
            <person name="Hoffmeister D."/>
            <person name="Schwenk D."/>
            <person name="Hadar Y."/>
            <person name="Yarden O."/>
            <person name="de Vries R.P."/>
            <person name="Wiebenga A."/>
            <person name="Stenlid J."/>
            <person name="Eastwood D."/>
            <person name="Grigoriev I.V."/>
            <person name="Berka R.M."/>
            <person name="Blanchette R.A."/>
            <person name="Kersten P."/>
            <person name="Martinez A.T."/>
            <person name="Vicuna R."/>
            <person name="Cullen D."/>
        </authorList>
    </citation>
    <scope>NUCLEOTIDE SEQUENCE [LARGE SCALE GENOMIC DNA]</scope>
    <source>
        <strain evidence="2 3">B</strain>
    </source>
</reference>
<organism evidence="2 3">
    <name type="scientific">Ceriporiopsis subvermispora (strain B)</name>
    <name type="common">White-rot fungus</name>
    <name type="synonym">Gelatoporia subvermispora</name>
    <dbReference type="NCBI Taxonomy" id="914234"/>
    <lineage>
        <taxon>Eukaryota</taxon>
        <taxon>Fungi</taxon>
        <taxon>Dikarya</taxon>
        <taxon>Basidiomycota</taxon>
        <taxon>Agaricomycotina</taxon>
        <taxon>Agaricomycetes</taxon>
        <taxon>Polyporales</taxon>
        <taxon>Gelatoporiaceae</taxon>
        <taxon>Gelatoporia</taxon>
    </lineage>
</organism>
<evidence type="ECO:0000259" key="1">
    <source>
        <dbReference type="Pfam" id="PF08719"/>
    </source>
</evidence>
<keyword evidence="3" id="KW-1185">Reference proteome</keyword>
<feature type="domain" description="NADAR" evidence="1">
    <location>
        <begin position="10"/>
        <end position="195"/>
    </location>
</feature>
<dbReference type="NCBIfam" id="TIGR02464">
    <property type="entry name" value="ribofla_fusion"/>
    <property type="match status" value="1"/>
</dbReference>
<dbReference type="InterPro" id="IPR037238">
    <property type="entry name" value="YbiA-like_sf"/>
</dbReference>
<dbReference type="SUPFAM" id="SSF143990">
    <property type="entry name" value="YbiA-like"/>
    <property type="match status" value="1"/>
</dbReference>
<dbReference type="OrthoDB" id="206452at2759"/>
<dbReference type="AlphaFoldDB" id="M2PAZ1"/>
<dbReference type="InterPro" id="IPR012816">
    <property type="entry name" value="NADAR"/>
</dbReference>
<dbReference type="EMBL" id="KB445809">
    <property type="protein sequence ID" value="EMD32719.1"/>
    <property type="molecule type" value="Genomic_DNA"/>
</dbReference>
<evidence type="ECO:0000313" key="2">
    <source>
        <dbReference type="EMBL" id="EMD32719.1"/>
    </source>
</evidence>
<name>M2PAZ1_CERS8</name>
<dbReference type="STRING" id="914234.M2PAZ1"/>
<proteinExistence type="predicted"/>
<gene>
    <name evidence="2" type="ORF">CERSUDRAFT_87736</name>
</gene>
<sequence length="204" mass="23436">MPRTKDDYVFFWRTTDRAGWAAQWYKHAPFTATVELPAPYGECTFAFPTAEHWMMAQKALLFGDLDAFWLVVGVEDPIPGPAGSDDARMRTYVDRQSPPGPKAAKALGRAVRGFDEQVWERERERVVREGNLEKFRQNAREREMLLGTGERMIVEASPRDRIWGVGFKEENAMRNRERWGLNLLGKALMEVRAIMRAEAEAEEA</sequence>
<dbReference type="Proteomes" id="UP000016930">
    <property type="component" value="Unassembled WGS sequence"/>
</dbReference>
<protein>
    <recommendedName>
        <fullName evidence="1">NADAR domain-containing protein</fullName>
    </recommendedName>
</protein>
<evidence type="ECO:0000313" key="3">
    <source>
        <dbReference type="Proteomes" id="UP000016930"/>
    </source>
</evidence>
<dbReference type="CDD" id="cd15457">
    <property type="entry name" value="NADAR"/>
    <property type="match status" value="1"/>
</dbReference>
<dbReference type="Pfam" id="PF08719">
    <property type="entry name" value="NADAR"/>
    <property type="match status" value="1"/>
</dbReference>
<dbReference type="Gene3D" id="1.10.357.40">
    <property type="entry name" value="YbiA-like"/>
    <property type="match status" value="1"/>
</dbReference>